<reference evidence="1" key="1">
    <citation type="submission" date="2019-08" db="EMBL/GenBank/DDBJ databases">
        <authorList>
            <person name="Kucharzyk K."/>
            <person name="Murdoch R.W."/>
            <person name="Higgins S."/>
            <person name="Loffler F."/>
        </authorList>
    </citation>
    <scope>NUCLEOTIDE SEQUENCE</scope>
</reference>
<dbReference type="AlphaFoldDB" id="A0A645GZJ3"/>
<dbReference type="EMBL" id="VSSQ01079561">
    <property type="protein sequence ID" value="MPN29043.1"/>
    <property type="molecule type" value="Genomic_DNA"/>
</dbReference>
<comment type="caution">
    <text evidence="1">The sequence shown here is derived from an EMBL/GenBank/DDBJ whole genome shotgun (WGS) entry which is preliminary data.</text>
</comment>
<accession>A0A645GZJ3</accession>
<protein>
    <submittedName>
        <fullName evidence="1">Uncharacterized protein</fullName>
    </submittedName>
</protein>
<gene>
    <name evidence="1" type="ORF">SDC9_176491</name>
</gene>
<name>A0A645GZJ3_9ZZZZ</name>
<sequence length="182" mass="20731">MFLGRLAQHLAYRGAHIGRFKLQVRGPNHVGYVFGNRPVLVFAFTERLLRFHPLGHVLHGAMAPDIGAVLKHGGKPEFKVPHLPVRPHDAESQSQFFIPAHRLAPLPFKRIPVVRMNEWQKLLQGLKALQLIDPKNLFAFLRPFNGAVRPVPFKTSDMRESLRFKQSALALLAAFVFYLQFL</sequence>
<organism evidence="1">
    <name type="scientific">bioreactor metagenome</name>
    <dbReference type="NCBI Taxonomy" id="1076179"/>
    <lineage>
        <taxon>unclassified sequences</taxon>
        <taxon>metagenomes</taxon>
        <taxon>ecological metagenomes</taxon>
    </lineage>
</organism>
<proteinExistence type="predicted"/>
<evidence type="ECO:0000313" key="1">
    <source>
        <dbReference type="EMBL" id="MPN29043.1"/>
    </source>
</evidence>